<organism evidence="5 6">
    <name type="scientific">Pseudanabaena catenata USMAC16</name>
    <dbReference type="NCBI Taxonomy" id="1855837"/>
    <lineage>
        <taxon>Bacteria</taxon>
        <taxon>Bacillati</taxon>
        <taxon>Cyanobacteriota</taxon>
        <taxon>Cyanophyceae</taxon>
        <taxon>Pseudanabaenales</taxon>
        <taxon>Pseudanabaenaceae</taxon>
        <taxon>Pseudanabaena</taxon>
    </lineage>
</organism>
<feature type="domain" description="Metalloprotease TldD/E N-terminal" evidence="2">
    <location>
        <begin position="27"/>
        <end position="90"/>
    </location>
</feature>
<evidence type="ECO:0000259" key="3">
    <source>
        <dbReference type="Pfam" id="PF19289"/>
    </source>
</evidence>
<dbReference type="RefSeq" id="WP_009627337.1">
    <property type="nucleotide sequence ID" value="NZ_VBTY01000088.1"/>
</dbReference>
<dbReference type="SUPFAM" id="SSF111283">
    <property type="entry name" value="Putative modulator of DNA gyrase, PmbA/TldD"/>
    <property type="match status" value="1"/>
</dbReference>
<name>A0A9X4MFJ1_9CYAN</name>
<dbReference type="GO" id="GO:0006508">
    <property type="term" value="P:proteolysis"/>
    <property type="evidence" value="ECO:0007669"/>
    <property type="project" value="InterPro"/>
</dbReference>
<dbReference type="GO" id="GO:0008237">
    <property type="term" value="F:metallopeptidase activity"/>
    <property type="evidence" value="ECO:0007669"/>
    <property type="project" value="InterPro"/>
</dbReference>
<evidence type="ECO:0000313" key="6">
    <source>
        <dbReference type="Proteomes" id="UP001152872"/>
    </source>
</evidence>
<gene>
    <name evidence="5" type="ORF">FEV09_11675</name>
</gene>
<evidence type="ECO:0000259" key="4">
    <source>
        <dbReference type="Pfam" id="PF19290"/>
    </source>
</evidence>
<dbReference type="Pfam" id="PF19289">
    <property type="entry name" value="PmbA_TldD_3rd"/>
    <property type="match status" value="1"/>
</dbReference>
<dbReference type="PANTHER" id="PTHR43421:SF1">
    <property type="entry name" value="METALLOPROTEASE PMBA"/>
    <property type="match status" value="1"/>
</dbReference>
<dbReference type="InterPro" id="IPR045569">
    <property type="entry name" value="Metalloprtase-TldD/E_C"/>
</dbReference>
<dbReference type="PANTHER" id="PTHR43421">
    <property type="entry name" value="METALLOPROTEASE PMBA"/>
    <property type="match status" value="1"/>
</dbReference>
<dbReference type="Gene3D" id="3.30.2290.10">
    <property type="entry name" value="PmbA/TldD superfamily"/>
    <property type="match status" value="1"/>
</dbReference>
<keyword evidence="6" id="KW-1185">Reference proteome</keyword>
<dbReference type="InterPro" id="IPR036059">
    <property type="entry name" value="TldD/PmbA_sf"/>
</dbReference>
<proteinExistence type="inferred from homology"/>
<sequence length="461" mass="49441">MSSALSVEKLVSDAKDTATKLGIKKFDIYGAIVDETSAEVDSGEPKQVSASNRASVTVRVWNEEGTVGVTSTTNTDRVGLELALQSAHEASFFGAKENIPDFSPEAIAILPQASQTASQTAPPTTSQAAIELLVASLLDAEKELLAKHRAIAGVPYNGLSQRDISRFYLNSDGAMRNESSSYSSIYLYTKTEEEDRKPRSAGAYRVSRDFASLDVKGCIEETAEKTISHLNYDKIKSGKYLVVFSPEAFLSLISAFSSLFNAQSILDKNSLSNPDSIGTQIASPLLNVSDDELHIGNVGASTFDGEGTPTRRTPLITDGVLVNFLHSSVTAKRLNAKPTGNGSVGAKVSVSPNFFHVERSNTANETNETIYDLEKVDNVIWIDELQALHAGVQASQGSFSLPFDGWLLNKGDRISIESATVAGDILELLKAIVYVEPEVKITPSGVAPKIWVEGLSITGEA</sequence>
<dbReference type="InterPro" id="IPR002510">
    <property type="entry name" value="Metalloprtase-TldD/E_N"/>
</dbReference>
<dbReference type="GO" id="GO:0005829">
    <property type="term" value="C:cytosol"/>
    <property type="evidence" value="ECO:0007669"/>
    <property type="project" value="TreeGrafter"/>
</dbReference>
<dbReference type="InterPro" id="IPR047657">
    <property type="entry name" value="PmbA"/>
</dbReference>
<feature type="domain" description="Metalloprotease TldD/E C-terminal" evidence="3">
    <location>
        <begin position="237"/>
        <end position="459"/>
    </location>
</feature>
<evidence type="ECO:0000313" key="5">
    <source>
        <dbReference type="EMBL" id="MDG3495219.1"/>
    </source>
</evidence>
<dbReference type="Pfam" id="PF19290">
    <property type="entry name" value="PmbA_TldD_2nd"/>
    <property type="match status" value="1"/>
</dbReference>
<dbReference type="InterPro" id="IPR045570">
    <property type="entry name" value="Metalloprtase-TldD/E_cen_dom"/>
</dbReference>
<reference evidence="5" key="1">
    <citation type="submission" date="2019-05" db="EMBL/GenBank/DDBJ databases">
        <title>Whole genome sequencing of Pseudanabaena catenata USMAC16.</title>
        <authorList>
            <person name="Khan Z."/>
            <person name="Omar W.M."/>
            <person name="Convey P."/>
            <person name="Merican F."/>
            <person name="Najimudin N."/>
        </authorList>
    </citation>
    <scope>NUCLEOTIDE SEQUENCE</scope>
    <source>
        <strain evidence="5">USMAC16</strain>
    </source>
</reference>
<evidence type="ECO:0000259" key="2">
    <source>
        <dbReference type="Pfam" id="PF01523"/>
    </source>
</evidence>
<feature type="domain" description="Metalloprotease TldD/E central" evidence="4">
    <location>
        <begin position="130"/>
        <end position="230"/>
    </location>
</feature>
<dbReference type="EMBL" id="VBTY01000088">
    <property type="protein sequence ID" value="MDG3495219.1"/>
    <property type="molecule type" value="Genomic_DNA"/>
</dbReference>
<accession>A0A9X4MFJ1</accession>
<dbReference type="InterPro" id="IPR035068">
    <property type="entry name" value="TldD/PmbA_N"/>
</dbReference>
<dbReference type="Proteomes" id="UP001152872">
    <property type="component" value="Unassembled WGS sequence"/>
</dbReference>
<comment type="similarity">
    <text evidence="1">Belongs to the peptidase U62 family.</text>
</comment>
<comment type="caution">
    <text evidence="5">The sequence shown here is derived from an EMBL/GenBank/DDBJ whole genome shotgun (WGS) entry which is preliminary data.</text>
</comment>
<dbReference type="AlphaFoldDB" id="A0A9X4MFJ1"/>
<dbReference type="Pfam" id="PF01523">
    <property type="entry name" value="PmbA_TldD_1st"/>
    <property type="match status" value="1"/>
</dbReference>
<evidence type="ECO:0000256" key="1">
    <source>
        <dbReference type="ARBA" id="ARBA00005836"/>
    </source>
</evidence>
<protein>
    <submittedName>
        <fullName evidence="5">TldD/PmbA family protein</fullName>
    </submittedName>
</protein>